<proteinExistence type="predicted"/>
<dbReference type="PANTHER" id="PTHR43278">
    <property type="entry name" value="NAD(P)H-DEPENDENT FMN-CONTAINING OXIDOREDUCTASE YWQN-RELATED"/>
    <property type="match status" value="1"/>
</dbReference>
<keyword evidence="5" id="KW-1185">Reference proteome</keyword>
<evidence type="ECO:0000256" key="2">
    <source>
        <dbReference type="ARBA" id="ARBA00022643"/>
    </source>
</evidence>
<dbReference type="GO" id="GO:0016491">
    <property type="term" value="F:oxidoreductase activity"/>
    <property type="evidence" value="ECO:0007669"/>
    <property type="project" value="InterPro"/>
</dbReference>
<organism evidence="4 5">
    <name type="scientific">Sporobacter termitidis DSM 10068</name>
    <dbReference type="NCBI Taxonomy" id="1123282"/>
    <lineage>
        <taxon>Bacteria</taxon>
        <taxon>Bacillati</taxon>
        <taxon>Bacillota</taxon>
        <taxon>Clostridia</taxon>
        <taxon>Eubacteriales</taxon>
        <taxon>Oscillospiraceae</taxon>
        <taxon>Sporobacter</taxon>
    </lineage>
</organism>
<sequence length="263" mass="29335">MRIVALQSSARKGGNTERIVRLIEESLRRRSRREGFPLEFEYVALADRNLSLCRGCRVCFDRGEAHCPLKDDLPGLYKKLLDADGAIFASPVYVEDVTAGMKNFIDRMAFNCHRPAFAGKTALIVTTSGAESSGRAARTLEFALGSWGFHIAGDRKFRMGALMAEADAADKFGRDADRLAEKLSRAIADKKALTPSFYSLMIFRVQQSIYRSAPQFKGTYDRAQWEQNGWLDKKRAFYIPHRANPVKTAAARAAGAVLAKLFK</sequence>
<feature type="domain" description="NADPH-dependent FMN reductase-like" evidence="3">
    <location>
        <begin position="1"/>
        <end position="150"/>
    </location>
</feature>
<dbReference type="OrthoDB" id="9790975at2"/>
<dbReference type="Pfam" id="PF03358">
    <property type="entry name" value="FMN_red"/>
    <property type="match status" value="1"/>
</dbReference>
<protein>
    <submittedName>
        <fullName evidence="4">NADPH-dependent FMN reductase</fullName>
    </submittedName>
</protein>
<evidence type="ECO:0000259" key="3">
    <source>
        <dbReference type="Pfam" id="PF03358"/>
    </source>
</evidence>
<dbReference type="AlphaFoldDB" id="A0A1M5YEJ4"/>
<keyword evidence="2" id="KW-0288">FMN</keyword>
<dbReference type="InterPro" id="IPR029039">
    <property type="entry name" value="Flavoprotein-like_sf"/>
</dbReference>
<gene>
    <name evidence="4" type="ORF">SAMN02745823_02451</name>
</gene>
<dbReference type="Gene3D" id="3.40.50.360">
    <property type="match status" value="1"/>
</dbReference>
<dbReference type="RefSeq" id="WP_073079392.1">
    <property type="nucleotide sequence ID" value="NZ_FQXV01000008.1"/>
</dbReference>
<dbReference type="EMBL" id="FQXV01000008">
    <property type="protein sequence ID" value="SHI10481.1"/>
    <property type="molecule type" value="Genomic_DNA"/>
</dbReference>
<evidence type="ECO:0000313" key="5">
    <source>
        <dbReference type="Proteomes" id="UP000183995"/>
    </source>
</evidence>
<dbReference type="InterPro" id="IPR005025">
    <property type="entry name" value="FMN_Rdtase-like_dom"/>
</dbReference>
<name>A0A1M5YEJ4_9FIRM</name>
<reference evidence="4 5" key="1">
    <citation type="submission" date="2016-11" db="EMBL/GenBank/DDBJ databases">
        <authorList>
            <person name="Jaros S."/>
            <person name="Januszkiewicz K."/>
            <person name="Wedrychowicz H."/>
        </authorList>
    </citation>
    <scope>NUCLEOTIDE SEQUENCE [LARGE SCALE GENOMIC DNA]</scope>
    <source>
        <strain evidence="4 5">DSM 10068</strain>
    </source>
</reference>
<evidence type="ECO:0000256" key="1">
    <source>
        <dbReference type="ARBA" id="ARBA00022630"/>
    </source>
</evidence>
<dbReference type="STRING" id="1123282.SAMN02745823_02451"/>
<keyword evidence="1" id="KW-0285">Flavoprotein</keyword>
<dbReference type="Proteomes" id="UP000183995">
    <property type="component" value="Unassembled WGS sequence"/>
</dbReference>
<accession>A0A1M5YEJ4</accession>
<dbReference type="PANTHER" id="PTHR43278:SF2">
    <property type="entry name" value="IRON-SULFUR FLAVOPROTEIN"/>
    <property type="match status" value="1"/>
</dbReference>
<dbReference type="InterPro" id="IPR051796">
    <property type="entry name" value="ISF_SsuE-like"/>
</dbReference>
<evidence type="ECO:0000313" key="4">
    <source>
        <dbReference type="EMBL" id="SHI10481.1"/>
    </source>
</evidence>
<dbReference type="SUPFAM" id="SSF52218">
    <property type="entry name" value="Flavoproteins"/>
    <property type="match status" value="1"/>
</dbReference>